<keyword evidence="4 7" id="KW-0689">Ribosomal protein</keyword>
<dbReference type="InterPro" id="IPR005727">
    <property type="entry name" value="Ribosomal_uL22_bac/chlpt-type"/>
</dbReference>
<comment type="similarity">
    <text evidence="1 7 8">Belongs to the universal ribosomal protein uL22 family.</text>
</comment>
<evidence type="ECO:0000256" key="8">
    <source>
        <dbReference type="RuleBase" id="RU004005"/>
    </source>
</evidence>
<dbReference type="Proteomes" id="UP000177360">
    <property type="component" value="Unassembled WGS sequence"/>
</dbReference>
<dbReference type="AlphaFoldDB" id="A0A1G2E0V8"/>
<reference evidence="11 12" key="1">
    <citation type="journal article" date="2016" name="Nat. Commun.">
        <title>Thousands of microbial genomes shed light on interconnected biogeochemical processes in an aquifer system.</title>
        <authorList>
            <person name="Anantharaman K."/>
            <person name="Brown C.T."/>
            <person name="Hug L.A."/>
            <person name="Sharon I."/>
            <person name="Castelle C.J."/>
            <person name="Probst A.J."/>
            <person name="Thomas B.C."/>
            <person name="Singh A."/>
            <person name="Wilkins M.J."/>
            <person name="Karaoz U."/>
            <person name="Brodie E.L."/>
            <person name="Williams K.H."/>
            <person name="Hubbard S.S."/>
            <person name="Banfield J.F."/>
        </authorList>
    </citation>
    <scope>NUCLEOTIDE SEQUENCE [LARGE SCALE GENOMIC DNA]</scope>
</reference>
<comment type="caution">
    <text evidence="11">The sequence shown here is derived from an EMBL/GenBank/DDBJ whole genome shotgun (WGS) entry which is preliminary data.</text>
</comment>
<evidence type="ECO:0000256" key="7">
    <source>
        <dbReference type="HAMAP-Rule" id="MF_01331"/>
    </source>
</evidence>
<dbReference type="CDD" id="cd00336">
    <property type="entry name" value="Ribosomal_L22"/>
    <property type="match status" value="1"/>
</dbReference>
<comment type="function">
    <text evidence="7">The globular domain of the protein is located near the polypeptide exit tunnel on the outside of the subunit, while an extended beta-hairpin is found that lines the wall of the exit tunnel in the center of the 70S ribosome.</text>
</comment>
<comment type="subunit">
    <text evidence="7 9">Part of the 50S ribosomal subunit.</text>
</comment>
<organism evidence="11 12">
    <name type="scientific">Candidatus Nealsonbacteria bacterium RIFCSPHIGHO2_01_FULL_38_55</name>
    <dbReference type="NCBI Taxonomy" id="1801664"/>
    <lineage>
        <taxon>Bacteria</taxon>
        <taxon>Candidatus Nealsoniibacteriota</taxon>
    </lineage>
</organism>
<keyword evidence="3 7" id="KW-0694">RNA-binding</keyword>
<evidence type="ECO:0000256" key="5">
    <source>
        <dbReference type="ARBA" id="ARBA00023274"/>
    </source>
</evidence>
<dbReference type="GO" id="GO:0022625">
    <property type="term" value="C:cytosolic large ribosomal subunit"/>
    <property type="evidence" value="ECO:0007669"/>
    <property type="project" value="TreeGrafter"/>
</dbReference>
<dbReference type="SUPFAM" id="SSF54843">
    <property type="entry name" value="Ribosomal protein L22"/>
    <property type="match status" value="1"/>
</dbReference>
<evidence type="ECO:0000256" key="10">
    <source>
        <dbReference type="RuleBase" id="RU004008"/>
    </source>
</evidence>
<name>A0A1G2E0V8_9BACT</name>
<gene>
    <name evidence="7" type="primary">rplV</name>
    <name evidence="11" type="ORF">A2626_03330</name>
</gene>
<evidence type="ECO:0000256" key="4">
    <source>
        <dbReference type="ARBA" id="ARBA00022980"/>
    </source>
</evidence>
<dbReference type="EMBL" id="MHLZ01000030">
    <property type="protein sequence ID" value="OGZ19496.1"/>
    <property type="molecule type" value="Genomic_DNA"/>
</dbReference>
<sequence>MEIKAKLNYLRIAPRKVRLVANMIRGKKAQAALSLLDFVVKRPGLPIMKLLSSAIANAHNNFHIEPENLFISKITVDEGPMHKRWMPRARGVAGPIHKKTSHITLILEEVGGKIPSSPILRKAKQELKAESVGTNKEEKTEKIIVKENPKFKSIDRNEKLRTKPTTGIKKMFRRKVIG</sequence>
<evidence type="ECO:0000256" key="1">
    <source>
        <dbReference type="ARBA" id="ARBA00009451"/>
    </source>
</evidence>
<evidence type="ECO:0000256" key="2">
    <source>
        <dbReference type="ARBA" id="ARBA00022730"/>
    </source>
</evidence>
<dbReference type="GO" id="GO:0003735">
    <property type="term" value="F:structural constituent of ribosome"/>
    <property type="evidence" value="ECO:0007669"/>
    <property type="project" value="InterPro"/>
</dbReference>
<protein>
    <recommendedName>
        <fullName evidence="6 7">Large ribosomal subunit protein uL22</fullName>
    </recommendedName>
</protein>
<dbReference type="PANTHER" id="PTHR13501">
    <property type="entry name" value="CHLOROPLAST 50S RIBOSOMAL PROTEIN L22-RELATED"/>
    <property type="match status" value="1"/>
</dbReference>
<dbReference type="PANTHER" id="PTHR13501:SF8">
    <property type="entry name" value="LARGE RIBOSOMAL SUBUNIT PROTEIN UL22M"/>
    <property type="match status" value="1"/>
</dbReference>
<dbReference type="GO" id="GO:0006412">
    <property type="term" value="P:translation"/>
    <property type="evidence" value="ECO:0007669"/>
    <property type="project" value="UniProtKB-UniRule"/>
</dbReference>
<dbReference type="GO" id="GO:0019843">
    <property type="term" value="F:rRNA binding"/>
    <property type="evidence" value="ECO:0007669"/>
    <property type="project" value="UniProtKB-UniRule"/>
</dbReference>
<proteinExistence type="inferred from homology"/>
<keyword evidence="2 7" id="KW-0699">rRNA-binding</keyword>
<dbReference type="InterPro" id="IPR001063">
    <property type="entry name" value="Ribosomal_uL22"/>
</dbReference>
<evidence type="ECO:0000256" key="9">
    <source>
        <dbReference type="RuleBase" id="RU004006"/>
    </source>
</evidence>
<dbReference type="Pfam" id="PF00237">
    <property type="entry name" value="Ribosomal_L22"/>
    <property type="match status" value="1"/>
</dbReference>
<accession>A0A1G2E0V8</accession>
<evidence type="ECO:0000256" key="3">
    <source>
        <dbReference type="ARBA" id="ARBA00022884"/>
    </source>
</evidence>
<dbReference type="InterPro" id="IPR036394">
    <property type="entry name" value="Ribosomal_uL22_sf"/>
</dbReference>
<evidence type="ECO:0000313" key="12">
    <source>
        <dbReference type="Proteomes" id="UP000177360"/>
    </source>
</evidence>
<comment type="function">
    <text evidence="7 10">This protein binds specifically to 23S rRNA; its binding is stimulated by other ribosomal proteins, e.g., L4, L17, and L20. It is important during the early stages of 50S assembly. It makes multiple contacts with different domains of the 23S rRNA in the assembled 50S subunit and ribosome.</text>
</comment>
<dbReference type="NCBIfam" id="TIGR01044">
    <property type="entry name" value="rplV_bact"/>
    <property type="match status" value="1"/>
</dbReference>
<evidence type="ECO:0000313" key="11">
    <source>
        <dbReference type="EMBL" id="OGZ19496.1"/>
    </source>
</evidence>
<dbReference type="InterPro" id="IPR047867">
    <property type="entry name" value="Ribosomal_uL22_bac/org-type"/>
</dbReference>
<keyword evidence="5 7" id="KW-0687">Ribonucleoprotein</keyword>
<dbReference type="Gene3D" id="3.90.470.10">
    <property type="entry name" value="Ribosomal protein L22/L17"/>
    <property type="match status" value="1"/>
</dbReference>
<dbReference type="HAMAP" id="MF_01331_B">
    <property type="entry name" value="Ribosomal_uL22_B"/>
    <property type="match status" value="1"/>
</dbReference>
<evidence type="ECO:0000256" key="6">
    <source>
        <dbReference type="ARBA" id="ARBA00035207"/>
    </source>
</evidence>